<evidence type="ECO:0000256" key="5">
    <source>
        <dbReference type="ARBA" id="ARBA00022989"/>
    </source>
</evidence>
<dbReference type="InParanoid" id="C5KTK3"/>
<reference evidence="9 10" key="1">
    <citation type="submission" date="2008-07" db="EMBL/GenBank/DDBJ databases">
        <authorList>
            <person name="El-Sayed N."/>
            <person name="Caler E."/>
            <person name="Inman J."/>
            <person name="Amedeo P."/>
            <person name="Hass B."/>
            <person name="Wortman J."/>
        </authorList>
    </citation>
    <scope>NUCLEOTIDE SEQUENCE [LARGE SCALE GENOMIC DNA]</scope>
    <source>
        <strain evidence="10">ATCC 50983 / TXsc</strain>
    </source>
</reference>
<feature type="transmembrane region" description="Helical" evidence="8">
    <location>
        <begin position="113"/>
        <end position="133"/>
    </location>
</feature>
<feature type="transmembrane region" description="Helical" evidence="8">
    <location>
        <begin position="233"/>
        <end position="255"/>
    </location>
</feature>
<name>C5KTK3_PERM5</name>
<dbReference type="GO" id="GO:0005886">
    <property type="term" value="C:plasma membrane"/>
    <property type="evidence" value="ECO:0007669"/>
    <property type="project" value="UniProtKB-SubCell"/>
</dbReference>
<dbReference type="RefSeq" id="XP_002780387.1">
    <property type="nucleotide sequence ID" value="XM_002780341.1"/>
</dbReference>
<evidence type="ECO:0000313" key="10">
    <source>
        <dbReference type="Proteomes" id="UP000007800"/>
    </source>
</evidence>
<organism evidence="10">
    <name type="scientific">Perkinsus marinus (strain ATCC 50983 / TXsc)</name>
    <dbReference type="NCBI Taxonomy" id="423536"/>
    <lineage>
        <taxon>Eukaryota</taxon>
        <taxon>Sar</taxon>
        <taxon>Alveolata</taxon>
        <taxon>Perkinsozoa</taxon>
        <taxon>Perkinsea</taxon>
        <taxon>Perkinsida</taxon>
        <taxon>Perkinsidae</taxon>
        <taxon>Perkinsus</taxon>
    </lineage>
</organism>
<evidence type="ECO:0000313" key="9">
    <source>
        <dbReference type="EMBL" id="EER12182.1"/>
    </source>
</evidence>
<feature type="transmembrane region" description="Helical" evidence="8">
    <location>
        <begin position="392"/>
        <end position="415"/>
    </location>
</feature>
<feature type="transmembrane region" description="Helical" evidence="8">
    <location>
        <begin position="421"/>
        <end position="439"/>
    </location>
</feature>
<protein>
    <submittedName>
        <fullName evidence="9">Amino acid transporter, putative</fullName>
    </submittedName>
</protein>
<keyword evidence="4 8" id="KW-0812">Transmembrane</keyword>
<dbReference type="AlphaFoldDB" id="C5KTK3"/>
<dbReference type="InterPro" id="IPR044566">
    <property type="entry name" value="RMV1-like"/>
</dbReference>
<comment type="subcellular location">
    <subcellularLocation>
        <location evidence="1">Cell membrane</location>
        <topology evidence="1">Multi-pass membrane protein</topology>
    </subcellularLocation>
</comment>
<feature type="transmembrane region" description="Helical" evidence="8">
    <location>
        <begin position="275"/>
        <end position="297"/>
    </location>
</feature>
<keyword evidence="3" id="KW-1003">Cell membrane</keyword>
<keyword evidence="2" id="KW-0813">Transport</keyword>
<dbReference type="PANTHER" id="PTHR45826">
    <property type="entry name" value="POLYAMINE TRANSPORTER PUT1"/>
    <property type="match status" value="1"/>
</dbReference>
<evidence type="ECO:0000256" key="4">
    <source>
        <dbReference type="ARBA" id="ARBA00022692"/>
    </source>
</evidence>
<dbReference type="OrthoDB" id="5982228at2759"/>
<accession>C5KTK3</accession>
<dbReference type="EMBL" id="GG676169">
    <property type="protein sequence ID" value="EER12182.1"/>
    <property type="molecule type" value="Genomic_DNA"/>
</dbReference>
<dbReference type="GeneID" id="9061259"/>
<feature type="transmembrane region" description="Helical" evidence="8">
    <location>
        <begin position="329"/>
        <end position="347"/>
    </location>
</feature>
<evidence type="ECO:0000256" key="2">
    <source>
        <dbReference type="ARBA" id="ARBA00022448"/>
    </source>
</evidence>
<dbReference type="PIRSF" id="PIRSF006060">
    <property type="entry name" value="AA_transporter"/>
    <property type="match status" value="1"/>
</dbReference>
<evidence type="ECO:0000256" key="8">
    <source>
        <dbReference type="SAM" id="Phobius"/>
    </source>
</evidence>
<evidence type="ECO:0000256" key="7">
    <source>
        <dbReference type="ARBA" id="ARBA00024041"/>
    </source>
</evidence>
<proteinExistence type="inferred from homology"/>
<feature type="transmembrane region" description="Helical" evidence="8">
    <location>
        <begin position="200"/>
        <end position="221"/>
    </location>
</feature>
<keyword evidence="5 8" id="KW-1133">Transmembrane helix</keyword>
<gene>
    <name evidence="9" type="ORF">Pmar_PMAR016582</name>
</gene>
<dbReference type="Gene3D" id="1.20.1740.10">
    <property type="entry name" value="Amino acid/polyamine transporter I"/>
    <property type="match status" value="1"/>
</dbReference>
<dbReference type="OMA" id="WIISPAK"/>
<evidence type="ECO:0000256" key="6">
    <source>
        <dbReference type="ARBA" id="ARBA00023136"/>
    </source>
</evidence>
<keyword evidence="10" id="KW-1185">Reference proteome</keyword>
<feature type="transmembrane region" description="Helical" evidence="8">
    <location>
        <begin position="20"/>
        <end position="38"/>
    </location>
</feature>
<dbReference type="Proteomes" id="UP000007800">
    <property type="component" value="Unassembled WGS sequence"/>
</dbReference>
<comment type="similarity">
    <text evidence="7">Belongs to the amino acid-polyamine-organocation (APC) superfamily. Polyamine:cation symporter (PHS) (TC 2.A.3.12) family.</text>
</comment>
<feature type="transmembrane region" description="Helical" evidence="8">
    <location>
        <begin position="161"/>
        <end position="180"/>
    </location>
</feature>
<evidence type="ECO:0000256" key="3">
    <source>
        <dbReference type="ARBA" id="ARBA00022475"/>
    </source>
</evidence>
<dbReference type="PANTHER" id="PTHR45826:SF2">
    <property type="entry name" value="AMINO ACID TRANSPORTER"/>
    <property type="match status" value="1"/>
</dbReference>
<feature type="transmembrane region" description="Helical" evidence="8">
    <location>
        <begin position="50"/>
        <end position="69"/>
    </location>
</feature>
<keyword evidence="6 8" id="KW-0472">Membrane</keyword>
<dbReference type="Pfam" id="PF13520">
    <property type="entry name" value="AA_permease_2"/>
    <property type="match status" value="1"/>
</dbReference>
<evidence type="ECO:0000256" key="1">
    <source>
        <dbReference type="ARBA" id="ARBA00004651"/>
    </source>
</evidence>
<dbReference type="GO" id="GO:0015203">
    <property type="term" value="F:polyamine transmembrane transporter activity"/>
    <property type="evidence" value="ECO:0007669"/>
    <property type="project" value="UniProtKB-ARBA"/>
</dbReference>
<sequence>MVLRSSDEDVKGAFTKVRSIGVFSLGAVAFFNISGGPFGSEEMFSSGGPLWGIIGMVLGLLCWSVPMSFMTAELSSAFPYNGGYSLWVKAAFGKFWGVQESYWSWVSGVVDNAVYPVIIIITSSSLLPFIPLLPSLSYQVIIFQTISSVAPDTFGAMSDGLLQMSIFVSIPFVVFIIWGLTKADLSVLGESKPLGDIDWVNWAIVCFWNFSGVDCVSTVAGEVKRPEKTVIRALLGCVIIVFLQYFLVLATAAGIDGENWQYWSAGSLSGVGMRAFGTWFGWWLVVASIVGSAGQFVAELLEDSYQICGMARFGLAPKWFGYLHPTYRTPWVAIFFQVVVICVLVSFDFNTILSVDSFMACLSNLLEFFSLLKLRWSRPEMSRPYRIPVKSFWGLLVAMSPPLIYGGFIVVVSFIAGWLTLGLNCAALAVGLVLGWLAVRHSDKLGFDDHMGEKSI</sequence>
<dbReference type="InterPro" id="IPR002293">
    <property type="entry name" value="AA/rel_permease1"/>
</dbReference>